<accession>A0A4Y4C4H5</accession>
<reference evidence="2 3" key="1">
    <citation type="submission" date="2019-06" db="EMBL/GenBank/DDBJ databases">
        <title>Whole genome shotgun sequence of Corynebacterium variabile NBRC 15286.</title>
        <authorList>
            <person name="Hosoyama A."/>
            <person name="Uohara A."/>
            <person name="Ohji S."/>
            <person name="Ichikawa N."/>
        </authorList>
    </citation>
    <scope>NUCLEOTIDE SEQUENCE [LARGE SCALE GENOMIC DNA]</scope>
    <source>
        <strain evidence="2 3">NBRC 15286</strain>
    </source>
</reference>
<dbReference type="PANTHER" id="PTHR43680">
    <property type="entry name" value="NITRATE REDUCTASE MOLYBDENUM COFACTOR ASSEMBLY CHAPERONE"/>
    <property type="match status" value="1"/>
</dbReference>
<dbReference type="SUPFAM" id="SSF89155">
    <property type="entry name" value="TorD-like"/>
    <property type="match status" value="1"/>
</dbReference>
<organism evidence="2 3">
    <name type="scientific">Corynebacterium variabile</name>
    <dbReference type="NCBI Taxonomy" id="1727"/>
    <lineage>
        <taxon>Bacteria</taxon>
        <taxon>Bacillati</taxon>
        <taxon>Actinomycetota</taxon>
        <taxon>Actinomycetes</taxon>
        <taxon>Mycobacteriales</taxon>
        <taxon>Corynebacteriaceae</taxon>
        <taxon>Corynebacterium</taxon>
    </lineage>
</organism>
<dbReference type="GO" id="GO:0042128">
    <property type="term" value="P:nitrate assimilation"/>
    <property type="evidence" value="ECO:0007669"/>
    <property type="project" value="UniProtKB-KW"/>
</dbReference>
<dbReference type="GO" id="GO:0016530">
    <property type="term" value="F:metallochaperone activity"/>
    <property type="evidence" value="ECO:0007669"/>
    <property type="project" value="TreeGrafter"/>
</dbReference>
<dbReference type="NCBIfam" id="TIGR00684">
    <property type="entry name" value="narJ"/>
    <property type="match status" value="1"/>
</dbReference>
<dbReference type="InterPro" id="IPR020945">
    <property type="entry name" value="DMSO/NO3_reduct_chaperone"/>
</dbReference>
<protein>
    <submittedName>
        <fullName evidence="2">Nitrate reductase delta subunit</fullName>
    </submittedName>
</protein>
<keyword evidence="1" id="KW-0534">Nitrate assimilation</keyword>
<evidence type="ECO:0000313" key="3">
    <source>
        <dbReference type="Proteomes" id="UP000319986"/>
    </source>
</evidence>
<dbReference type="Pfam" id="PF02613">
    <property type="entry name" value="Nitrate_red_del"/>
    <property type="match status" value="1"/>
</dbReference>
<evidence type="ECO:0000256" key="1">
    <source>
        <dbReference type="ARBA" id="ARBA00023063"/>
    </source>
</evidence>
<dbReference type="InterPro" id="IPR036411">
    <property type="entry name" value="TorD-like_sf"/>
</dbReference>
<name>A0A4Y4C4H5_9CORY</name>
<proteinExistence type="predicted"/>
<dbReference type="GO" id="GO:0051131">
    <property type="term" value="P:chaperone-mediated protein complex assembly"/>
    <property type="evidence" value="ECO:0007669"/>
    <property type="project" value="InterPro"/>
</dbReference>
<dbReference type="AlphaFoldDB" id="A0A4Y4C4H5"/>
<dbReference type="EMBL" id="BJNT01000016">
    <property type="protein sequence ID" value="GEC86732.1"/>
    <property type="molecule type" value="Genomic_DNA"/>
</dbReference>
<dbReference type="InterPro" id="IPR003765">
    <property type="entry name" value="NO3_reductase_chaperone_NarJ"/>
</dbReference>
<comment type="caution">
    <text evidence="2">The sequence shown here is derived from an EMBL/GenBank/DDBJ whole genome shotgun (WGS) entry which is preliminary data.</text>
</comment>
<sequence length="241" mass="26471">MKSVIPRRRKTRRNFQGTLPEEFAAGVPMDDAQRRVVFMSAALLLDYPDDRMPDILAAVGDSLGDLPVETGERLSRFLQYATDRAVDGPSALQQDYVATFDQRRRCSLSLSYYAVGDTRQRGAAILAFSRQIEDLGFTLIREELPDHLCVLLESAAQSTGDSWHSVTEMLASHRDGLEVLRAALSDLDSPYAELVTCVCSALPSVSDATAENYRRLVRSGPPSELVGLGTPLPATGMEHQP</sequence>
<dbReference type="Proteomes" id="UP000319986">
    <property type="component" value="Unassembled WGS sequence"/>
</dbReference>
<dbReference type="Gene3D" id="1.10.3480.10">
    <property type="entry name" value="TorD-like"/>
    <property type="match status" value="1"/>
</dbReference>
<dbReference type="PANTHER" id="PTHR43680:SF2">
    <property type="entry name" value="NITRATE REDUCTASE MOLYBDENUM COFACTOR ASSEMBLY CHAPERONE NARJ"/>
    <property type="match status" value="1"/>
</dbReference>
<dbReference type="GO" id="GO:0051082">
    <property type="term" value="F:unfolded protein binding"/>
    <property type="evidence" value="ECO:0007669"/>
    <property type="project" value="InterPro"/>
</dbReference>
<gene>
    <name evidence="2" type="ORF">CVA01_20460</name>
</gene>
<evidence type="ECO:0000313" key="2">
    <source>
        <dbReference type="EMBL" id="GEC86732.1"/>
    </source>
</evidence>